<evidence type="ECO:0000313" key="2">
    <source>
        <dbReference type="Proteomes" id="UP000245870"/>
    </source>
</evidence>
<gene>
    <name evidence="1" type="ORF">C7379_12420</name>
</gene>
<organism evidence="1 2">
    <name type="scientific">Hallella colorans</name>
    <dbReference type="NCBI Taxonomy" id="1703337"/>
    <lineage>
        <taxon>Bacteria</taxon>
        <taxon>Pseudomonadati</taxon>
        <taxon>Bacteroidota</taxon>
        <taxon>Bacteroidia</taxon>
        <taxon>Bacteroidales</taxon>
        <taxon>Prevotellaceae</taxon>
        <taxon>Hallella</taxon>
    </lineage>
</organism>
<protein>
    <submittedName>
        <fullName evidence="1">Uncharacterized protein</fullName>
    </submittedName>
</protein>
<comment type="caution">
    <text evidence="1">The sequence shown here is derived from an EMBL/GenBank/DDBJ whole genome shotgun (WGS) entry which is preliminary data.</text>
</comment>
<accession>A0A2U0TYV7</accession>
<dbReference type="Proteomes" id="UP000245870">
    <property type="component" value="Unassembled WGS sequence"/>
</dbReference>
<dbReference type="EMBL" id="QENY01000024">
    <property type="protein sequence ID" value="PVX48776.1"/>
    <property type="molecule type" value="Genomic_DNA"/>
</dbReference>
<keyword evidence="2" id="KW-1185">Reference proteome</keyword>
<evidence type="ECO:0000313" key="1">
    <source>
        <dbReference type="EMBL" id="PVX48776.1"/>
    </source>
</evidence>
<reference evidence="1 2" key="1">
    <citation type="submission" date="2018-05" db="EMBL/GenBank/DDBJ databases">
        <title>Genomic Encyclopedia of Type Strains, Phase IV (KMG-IV): sequencing the most valuable type-strain genomes for metagenomic binning, comparative biology and taxonomic classification.</title>
        <authorList>
            <person name="Goeker M."/>
        </authorList>
    </citation>
    <scope>NUCLEOTIDE SEQUENCE [LARGE SCALE GENOMIC DNA]</scope>
    <source>
        <strain evidence="1 2">DSM 100333</strain>
    </source>
</reference>
<proteinExistence type="predicted"/>
<name>A0A2U0TYV7_9BACT</name>
<sequence>MWRVLNLYMIYVFQTKPSCHLREAYNSMFA</sequence>
<dbReference type="AlphaFoldDB" id="A0A2U0TYV7"/>